<keyword evidence="2 3" id="KW-0802">TPR repeat</keyword>
<dbReference type="RefSeq" id="WP_066855366.1">
    <property type="nucleotide sequence ID" value="NZ_JXMS01000016.1"/>
</dbReference>
<dbReference type="AlphaFoldDB" id="A0A1B7XBX3"/>
<keyword evidence="6" id="KW-1185">Reference proteome</keyword>
<accession>A0A1B7XBX3</accession>
<sequence length="345" mass="39018">MNYFRSIAIALVLLCMLISVPAHATPERLSPVPFSHTVKMPYGITLTELAATPIAEAFALHGAFTRASSWLDHRQNLASASNASPALAARRGAIFANQLYNFHRSKIFRSSDSENLYINVEVTITPIAKFDEERLMAIRPTSRAYLYEAIYTAEENYLKKFSSSIYKDKHKIYLHDLDPKRQFLFNDIAKRLTVLKAYRKLVPQYSQGLWNNPKQILASVNKLLEKAPEEPILLHAKGSALFQLKNTVEAIRYFNDAIDLEPDFVVALHDRGTAYVRASLPDMALVDYDKAISLAPENPHLYISHGSADLVRKDFRSMCEYYSKGCALGFCDEFNWGVARGLCQQ</sequence>
<name>A0A1B7XBX3_9BACT</name>
<dbReference type="STRING" id="1560234.SP90_10130"/>
<keyword evidence="1" id="KW-0677">Repeat</keyword>
<comment type="caution">
    <text evidence="5">The sequence shown here is derived from an EMBL/GenBank/DDBJ whole genome shotgun (WGS) entry which is preliminary data.</text>
</comment>
<dbReference type="InterPro" id="IPR011990">
    <property type="entry name" value="TPR-like_helical_dom_sf"/>
</dbReference>
<organism evidence="5 6">
    <name type="scientific">Halodesulfovibrio spirochaetisodalis</name>
    <dbReference type="NCBI Taxonomy" id="1560234"/>
    <lineage>
        <taxon>Bacteria</taxon>
        <taxon>Pseudomonadati</taxon>
        <taxon>Thermodesulfobacteriota</taxon>
        <taxon>Desulfovibrionia</taxon>
        <taxon>Desulfovibrionales</taxon>
        <taxon>Desulfovibrionaceae</taxon>
        <taxon>Halodesulfovibrio</taxon>
    </lineage>
</organism>
<dbReference type="PANTHER" id="PTHR44943">
    <property type="entry name" value="CELLULOSE SYNTHASE OPERON PROTEIN C"/>
    <property type="match status" value="1"/>
</dbReference>
<dbReference type="Gene3D" id="1.25.40.10">
    <property type="entry name" value="Tetratricopeptide repeat domain"/>
    <property type="match status" value="1"/>
</dbReference>
<dbReference type="SUPFAM" id="SSF48452">
    <property type="entry name" value="TPR-like"/>
    <property type="match status" value="1"/>
</dbReference>
<evidence type="ECO:0000256" key="4">
    <source>
        <dbReference type="SAM" id="SignalP"/>
    </source>
</evidence>
<dbReference type="OrthoDB" id="5442814at2"/>
<dbReference type="Pfam" id="PF13181">
    <property type="entry name" value="TPR_8"/>
    <property type="match status" value="1"/>
</dbReference>
<dbReference type="Proteomes" id="UP000091979">
    <property type="component" value="Unassembled WGS sequence"/>
</dbReference>
<dbReference type="EMBL" id="JXMS01000016">
    <property type="protein sequence ID" value="OBQ50264.1"/>
    <property type="molecule type" value="Genomic_DNA"/>
</dbReference>
<gene>
    <name evidence="5" type="ORF">SP90_10130</name>
</gene>
<evidence type="ECO:0000313" key="5">
    <source>
        <dbReference type="EMBL" id="OBQ50264.1"/>
    </source>
</evidence>
<protein>
    <submittedName>
        <fullName evidence="5">Uncharacterized protein</fullName>
    </submittedName>
</protein>
<feature type="signal peptide" evidence="4">
    <location>
        <begin position="1"/>
        <end position="24"/>
    </location>
</feature>
<dbReference type="InterPro" id="IPR019734">
    <property type="entry name" value="TPR_rpt"/>
</dbReference>
<dbReference type="PATRIC" id="fig|1560234.3.peg.863"/>
<feature type="repeat" description="TPR" evidence="3">
    <location>
        <begin position="265"/>
        <end position="298"/>
    </location>
</feature>
<dbReference type="PANTHER" id="PTHR44943:SF8">
    <property type="entry name" value="TPR REPEAT-CONTAINING PROTEIN MJ0263"/>
    <property type="match status" value="1"/>
</dbReference>
<feature type="chain" id="PRO_5008600495" evidence="4">
    <location>
        <begin position="25"/>
        <end position="345"/>
    </location>
</feature>
<dbReference type="InterPro" id="IPR051685">
    <property type="entry name" value="Ycf3/AcsC/BcsC/TPR_MFPF"/>
</dbReference>
<evidence type="ECO:0000256" key="1">
    <source>
        <dbReference type="ARBA" id="ARBA00022737"/>
    </source>
</evidence>
<dbReference type="PROSITE" id="PS50005">
    <property type="entry name" value="TPR"/>
    <property type="match status" value="2"/>
</dbReference>
<evidence type="ECO:0000256" key="3">
    <source>
        <dbReference type="PROSITE-ProRule" id="PRU00339"/>
    </source>
</evidence>
<proteinExistence type="predicted"/>
<dbReference type="SMART" id="SM00028">
    <property type="entry name" value="TPR"/>
    <property type="match status" value="2"/>
</dbReference>
<evidence type="ECO:0000256" key="2">
    <source>
        <dbReference type="ARBA" id="ARBA00022803"/>
    </source>
</evidence>
<reference evidence="5 6" key="1">
    <citation type="submission" date="2015-01" db="EMBL/GenBank/DDBJ databases">
        <title>Desulfovibrio sp. JC271 draft genome sequence.</title>
        <authorList>
            <person name="Shivani Y."/>
            <person name="Subhash Y."/>
            <person name="Sasikala C."/>
            <person name="Ramana C.V."/>
        </authorList>
    </citation>
    <scope>NUCLEOTIDE SEQUENCE [LARGE SCALE GENOMIC DNA]</scope>
    <source>
        <strain evidence="5 6">JC271</strain>
    </source>
</reference>
<keyword evidence="4" id="KW-0732">Signal</keyword>
<evidence type="ECO:0000313" key="6">
    <source>
        <dbReference type="Proteomes" id="UP000091979"/>
    </source>
</evidence>
<feature type="repeat" description="TPR" evidence="3">
    <location>
        <begin position="231"/>
        <end position="264"/>
    </location>
</feature>